<sequence length="225" mass="25080">MTTNNPHYRWSANTIQNQLGILEKNLNTTKQQTAMNRHNYSDQGYQDVHNRATQTHRNRLANLNTAIDQWETAAKKPATKLRAELLPTAKHGSNEAVQAELQAQRYMNRTTFDLAGATKIFELPPSPTRTILLEEAQAAGAFTGGSFEALLRESSPDYREATRTADYAATTATILRKRTEGLNRIATHPDRTKLEPTETINTETIPGSDTEYLIDPGIGLDTPTE</sequence>
<gene>
    <name evidence="1" type="ORF">MA47_09515</name>
</gene>
<evidence type="ECO:0000313" key="2">
    <source>
        <dbReference type="Proteomes" id="UP000030145"/>
    </source>
</evidence>
<evidence type="ECO:0000313" key="1">
    <source>
        <dbReference type="EMBL" id="KGM18132.1"/>
    </source>
</evidence>
<dbReference type="RefSeq" id="WP_035115689.1">
    <property type="nucleotide sequence ID" value="NZ_CP047046.1"/>
</dbReference>
<dbReference type="AlphaFoldDB" id="A0A0A2DK32"/>
<accession>A0A0A2DK32</accession>
<keyword evidence="2" id="KW-1185">Reference proteome</keyword>
<dbReference type="EMBL" id="JRVJ01000021">
    <property type="protein sequence ID" value="KGM18132.1"/>
    <property type="molecule type" value="Genomic_DNA"/>
</dbReference>
<reference evidence="1 2" key="1">
    <citation type="submission" date="2014-10" db="EMBL/GenBank/DDBJ databases">
        <title>Whole Genome sequence of Corynebacterium auriscanis strain CIP 106629.</title>
        <authorList>
            <person name="Hassan S.S."/>
            <person name="Jamal S.B."/>
            <person name="Tiwari S."/>
            <person name="Oliveira L.D.C."/>
            <person name="Souza F."/>
            <person name="Mariano D.C."/>
            <person name="Almeida S."/>
            <person name="Dorella F."/>
            <person name="Pereira F."/>
            <person name="Carvalho A."/>
            <person name="Leal C.A."/>
            <person name="Soares S.D.C."/>
            <person name="Figueiredo H.C."/>
            <person name="Silva A."/>
            <person name="Azevedo V.A."/>
        </authorList>
    </citation>
    <scope>NUCLEOTIDE SEQUENCE [LARGE SCALE GENOMIC DNA]</scope>
    <source>
        <strain evidence="1 2">CIP 106629</strain>
    </source>
</reference>
<dbReference type="GeneID" id="300553272"/>
<proteinExistence type="predicted"/>
<dbReference type="Proteomes" id="UP000030145">
    <property type="component" value="Unassembled WGS sequence"/>
</dbReference>
<comment type="caution">
    <text evidence="1">The sequence shown here is derived from an EMBL/GenBank/DDBJ whole genome shotgun (WGS) entry which is preliminary data.</text>
</comment>
<protein>
    <submittedName>
        <fullName evidence="1">Uncharacterized protein</fullName>
    </submittedName>
</protein>
<organism evidence="1 2">
    <name type="scientific">Corynebacterium auriscanis</name>
    <dbReference type="NCBI Taxonomy" id="99807"/>
    <lineage>
        <taxon>Bacteria</taxon>
        <taxon>Bacillati</taxon>
        <taxon>Actinomycetota</taxon>
        <taxon>Actinomycetes</taxon>
        <taxon>Mycobacteriales</taxon>
        <taxon>Corynebacteriaceae</taxon>
        <taxon>Corynebacterium</taxon>
    </lineage>
</organism>
<name>A0A0A2DK32_9CORY</name>